<accession>A0ABT4KLW3</accession>
<dbReference type="Proteomes" id="UP001079430">
    <property type="component" value="Unassembled WGS sequence"/>
</dbReference>
<keyword evidence="1" id="KW-0808">Transferase</keyword>
<keyword evidence="5" id="KW-1185">Reference proteome</keyword>
<dbReference type="Pfam" id="PF00583">
    <property type="entry name" value="Acetyltransf_1"/>
    <property type="match status" value="1"/>
</dbReference>
<dbReference type="InterPro" id="IPR000182">
    <property type="entry name" value="GNAT_dom"/>
</dbReference>
<comment type="caution">
    <text evidence="4">The sequence shown here is derived from an EMBL/GenBank/DDBJ whole genome shotgun (WGS) entry which is preliminary data.</text>
</comment>
<dbReference type="Gene3D" id="3.40.630.30">
    <property type="match status" value="1"/>
</dbReference>
<reference evidence="4" key="1">
    <citation type="submission" date="2022-10" db="EMBL/GenBank/DDBJ databases">
        <title>Whole genome sequencing of three plant growth promoting bacteria isolated from Vachellia tortilis subsp. raddiana in Morocco.</title>
        <authorList>
            <person name="Hnini M."/>
            <person name="Zouagui R."/>
            <person name="Zouagui H."/>
            <person name="Chemao Elfihri M.-W."/>
            <person name="Ibrahimi A."/>
            <person name="Sbabou L."/>
            <person name="Aurag J."/>
        </authorList>
    </citation>
    <scope>NUCLEOTIDE SEQUENCE</scope>
    <source>
        <strain evidence="4">LMR678</strain>
    </source>
</reference>
<dbReference type="SUPFAM" id="SSF55729">
    <property type="entry name" value="Acyl-CoA N-acyltransferases (Nat)"/>
    <property type="match status" value="1"/>
</dbReference>
<dbReference type="PROSITE" id="PS51186">
    <property type="entry name" value="GNAT"/>
    <property type="match status" value="1"/>
</dbReference>
<dbReference type="PANTHER" id="PTHR43877">
    <property type="entry name" value="AMINOALKYLPHOSPHONATE N-ACETYLTRANSFERASE-RELATED-RELATED"/>
    <property type="match status" value="1"/>
</dbReference>
<name>A0ABT4KLW3_9HYPH</name>
<gene>
    <name evidence="4" type="ORF">O3W52_23650</name>
</gene>
<evidence type="ECO:0000259" key="3">
    <source>
        <dbReference type="PROSITE" id="PS51186"/>
    </source>
</evidence>
<organism evidence="4 5">
    <name type="scientific">Sinorhizobium psoraleae</name>
    <dbReference type="NCBI Taxonomy" id="520838"/>
    <lineage>
        <taxon>Bacteria</taxon>
        <taxon>Pseudomonadati</taxon>
        <taxon>Pseudomonadota</taxon>
        <taxon>Alphaproteobacteria</taxon>
        <taxon>Hyphomicrobiales</taxon>
        <taxon>Rhizobiaceae</taxon>
        <taxon>Sinorhizobium/Ensifer group</taxon>
        <taxon>Sinorhizobium</taxon>
    </lineage>
</organism>
<evidence type="ECO:0000256" key="1">
    <source>
        <dbReference type="ARBA" id="ARBA00022679"/>
    </source>
</evidence>
<dbReference type="InterPro" id="IPR050832">
    <property type="entry name" value="Bact_Acetyltransf"/>
</dbReference>
<dbReference type="InterPro" id="IPR016181">
    <property type="entry name" value="Acyl_CoA_acyltransferase"/>
</dbReference>
<proteinExistence type="predicted"/>
<dbReference type="CDD" id="cd04301">
    <property type="entry name" value="NAT_SF"/>
    <property type="match status" value="1"/>
</dbReference>
<dbReference type="EMBL" id="JAPVOI010000004">
    <property type="protein sequence ID" value="MCZ4092951.1"/>
    <property type="molecule type" value="Genomic_DNA"/>
</dbReference>
<evidence type="ECO:0000256" key="2">
    <source>
        <dbReference type="ARBA" id="ARBA00023315"/>
    </source>
</evidence>
<keyword evidence="2" id="KW-0012">Acyltransferase</keyword>
<evidence type="ECO:0000313" key="5">
    <source>
        <dbReference type="Proteomes" id="UP001079430"/>
    </source>
</evidence>
<evidence type="ECO:0000313" key="4">
    <source>
        <dbReference type="EMBL" id="MCZ4092951.1"/>
    </source>
</evidence>
<protein>
    <submittedName>
        <fullName evidence="4">GNAT family N-acetyltransferase</fullName>
    </submittedName>
</protein>
<feature type="domain" description="N-acetyltransferase" evidence="3">
    <location>
        <begin position="3"/>
        <end position="147"/>
    </location>
</feature>
<sequence>MSFLITQMNEADLEAAATIISRAYAAPPWNEDWSVEAATERVSQLLAAPRRIALAARNADSLVGITIGTRHRHYAGQLLYLEEVAVLPGAQGAGVGTALLGAIVEAAKAAGCHKVWLVSQRSGRVSEFYRRNGFVSSDKLDIYSKVA</sequence>